<feature type="compositionally biased region" description="Low complexity" evidence="1">
    <location>
        <begin position="59"/>
        <end position="74"/>
    </location>
</feature>
<evidence type="ECO:0000313" key="4">
    <source>
        <dbReference type="EMBL" id="MFC4508311.1"/>
    </source>
</evidence>
<feature type="compositionally biased region" description="Polar residues" evidence="1">
    <location>
        <begin position="241"/>
        <end position="252"/>
    </location>
</feature>
<dbReference type="SMART" id="SM00458">
    <property type="entry name" value="RICIN"/>
    <property type="match status" value="1"/>
</dbReference>
<keyword evidence="2" id="KW-0472">Membrane</keyword>
<feature type="compositionally biased region" description="Low complexity" evidence="1">
    <location>
        <begin position="174"/>
        <end position="195"/>
    </location>
</feature>
<name>A0ABV9BCC1_9ACTN</name>
<evidence type="ECO:0000313" key="5">
    <source>
        <dbReference type="Proteomes" id="UP001595839"/>
    </source>
</evidence>
<keyword evidence="2" id="KW-1133">Transmembrane helix</keyword>
<protein>
    <submittedName>
        <fullName evidence="4">Ricin-type beta-trefoil lectin domain protein</fullName>
    </submittedName>
</protein>
<comment type="caution">
    <text evidence="4">The sequence shown here is derived from an EMBL/GenBank/DDBJ whole genome shotgun (WGS) entry which is preliminary data.</text>
</comment>
<dbReference type="Pfam" id="PF00652">
    <property type="entry name" value="Ricin_B_lectin"/>
    <property type="match status" value="1"/>
</dbReference>
<accession>A0ABV9BCC1</accession>
<dbReference type="Proteomes" id="UP001595839">
    <property type="component" value="Unassembled WGS sequence"/>
</dbReference>
<dbReference type="InterPro" id="IPR035992">
    <property type="entry name" value="Ricin_B-like_lectins"/>
</dbReference>
<feature type="compositionally biased region" description="Gly residues" evidence="1">
    <location>
        <begin position="210"/>
        <end position="226"/>
    </location>
</feature>
<feature type="compositionally biased region" description="Low complexity" evidence="1">
    <location>
        <begin position="84"/>
        <end position="94"/>
    </location>
</feature>
<reference evidence="5" key="1">
    <citation type="journal article" date="2019" name="Int. J. Syst. Evol. Microbiol.">
        <title>The Global Catalogue of Microorganisms (GCM) 10K type strain sequencing project: providing services to taxonomists for standard genome sequencing and annotation.</title>
        <authorList>
            <consortium name="The Broad Institute Genomics Platform"/>
            <consortium name="The Broad Institute Genome Sequencing Center for Infectious Disease"/>
            <person name="Wu L."/>
            <person name="Ma J."/>
        </authorList>
    </citation>
    <scope>NUCLEOTIDE SEQUENCE [LARGE SCALE GENOMIC DNA]</scope>
    <source>
        <strain evidence="5">CGMCC 4.7177</strain>
    </source>
</reference>
<evidence type="ECO:0000259" key="3">
    <source>
        <dbReference type="SMART" id="SM00458"/>
    </source>
</evidence>
<feature type="compositionally biased region" description="Low complexity" evidence="1">
    <location>
        <begin position="26"/>
        <end position="45"/>
    </location>
</feature>
<gene>
    <name evidence="4" type="ORF">ACFPIH_54540</name>
</gene>
<dbReference type="SUPFAM" id="SSF50370">
    <property type="entry name" value="Ricin B-like lectins"/>
    <property type="match status" value="1"/>
</dbReference>
<dbReference type="RefSeq" id="WP_381169173.1">
    <property type="nucleotide sequence ID" value="NZ_JBHSFK010000075.1"/>
</dbReference>
<feature type="transmembrane region" description="Helical" evidence="2">
    <location>
        <begin position="101"/>
        <end position="119"/>
    </location>
</feature>
<feature type="region of interest" description="Disordered" evidence="1">
    <location>
        <begin position="118"/>
        <end position="252"/>
    </location>
</feature>
<feature type="region of interest" description="Disordered" evidence="1">
    <location>
        <begin position="1"/>
        <end position="98"/>
    </location>
</feature>
<feature type="compositionally biased region" description="Low complexity" evidence="1">
    <location>
        <begin position="227"/>
        <end position="240"/>
    </location>
</feature>
<dbReference type="EMBL" id="JBHSFK010000075">
    <property type="protein sequence ID" value="MFC4508311.1"/>
    <property type="molecule type" value="Genomic_DNA"/>
</dbReference>
<dbReference type="Gene3D" id="2.80.10.50">
    <property type="match status" value="2"/>
</dbReference>
<sequence length="381" mass="37018">MTVSSGTAPDASGAPAESHSSPLTSAAEARAVALRAIQAERAAAGENGGEPDPGTGTRSAPEAPEAEQSALLSAVATADSSCDGSSAATAATRPGRPRKSVLAGAAIAGALLIAVPFLVSGGGGDHRSNRADPLSGTVIGDGETGAPGSFGSAAPKSTVPGAAPSLLATGGKPGQEPQGGEKPGSGEQAGTPTAPGKGGKPAGKTSSGSAGAGAAVGAGSGTGTSGSGTSSTPDTSGSTSDNNQSSVASGGQTHTVSGIAIRSHDSGRCISGGAGKDGTPLQIWDCNGSAAEAWQFMSDGTVRAFGKCMDLAWASTSNGTSVQLANCNGGWAQQFKLNSSHDLVNPHADKCVDVQDQDTGNGTRLQLWSCNGHDNQKWSKL</sequence>
<keyword evidence="2" id="KW-0812">Transmembrane</keyword>
<evidence type="ECO:0000256" key="2">
    <source>
        <dbReference type="SAM" id="Phobius"/>
    </source>
</evidence>
<organism evidence="4 5">
    <name type="scientific">Streptomyces vulcanius</name>
    <dbReference type="NCBI Taxonomy" id="1441876"/>
    <lineage>
        <taxon>Bacteria</taxon>
        <taxon>Bacillati</taxon>
        <taxon>Actinomycetota</taxon>
        <taxon>Actinomycetes</taxon>
        <taxon>Kitasatosporales</taxon>
        <taxon>Streptomycetaceae</taxon>
        <taxon>Streptomyces</taxon>
    </lineage>
</organism>
<dbReference type="PROSITE" id="PS50231">
    <property type="entry name" value="RICIN_B_LECTIN"/>
    <property type="match status" value="1"/>
</dbReference>
<proteinExistence type="predicted"/>
<feature type="domain" description="Ricin B lectin" evidence="3">
    <location>
        <begin position="257"/>
        <end position="381"/>
    </location>
</feature>
<evidence type="ECO:0000256" key="1">
    <source>
        <dbReference type="SAM" id="MobiDB-lite"/>
    </source>
</evidence>
<dbReference type="InterPro" id="IPR000772">
    <property type="entry name" value="Ricin_B_lectin"/>
</dbReference>
<keyword evidence="5" id="KW-1185">Reference proteome</keyword>